<keyword evidence="3" id="KW-1185">Reference proteome</keyword>
<feature type="region of interest" description="Disordered" evidence="1">
    <location>
        <begin position="1"/>
        <end position="124"/>
    </location>
</feature>
<gene>
    <name evidence="2" type="ORF">PVAP13_5NG476086</name>
</gene>
<protein>
    <submittedName>
        <fullName evidence="2">Uncharacterized protein</fullName>
    </submittedName>
</protein>
<evidence type="ECO:0000256" key="1">
    <source>
        <dbReference type="SAM" id="MobiDB-lite"/>
    </source>
</evidence>
<feature type="compositionally biased region" description="Basic and acidic residues" evidence="1">
    <location>
        <begin position="9"/>
        <end position="26"/>
    </location>
</feature>
<comment type="caution">
    <text evidence="2">The sequence shown here is derived from an EMBL/GenBank/DDBJ whole genome shotgun (WGS) entry which is preliminary data.</text>
</comment>
<evidence type="ECO:0000313" key="2">
    <source>
        <dbReference type="EMBL" id="KAG2591352.1"/>
    </source>
</evidence>
<dbReference type="AlphaFoldDB" id="A0A8T0RXM0"/>
<proteinExistence type="predicted"/>
<organism evidence="2 3">
    <name type="scientific">Panicum virgatum</name>
    <name type="common">Blackwell switchgrass</name>
    <dbReference type="NCBI Taxonomy" id="38727"/>
    <lineage>
        <taxon>Eukaryota</taxon>
        <taxon>Viridiplantae</taxon>
        <taxon>Streptophyta</taxon>
        <taxon>Embryophyta</taxon>
        <taxon>Tracheophyta</taxon>
        <taxon>Spermatophyta</taxon>
        <taxon>Magnoliopsida</taxon>
        <taxon>Liliopsida</taxon>
        <taxon>Poales</taxon>
        <taxon>Poaceae</taxon>
        <taxon>PACMAD clade</taxon>
        <taxon>Panicoideae</taxon>
        <taxon>Panicodae</taxon>
        <taxon>Paniceae</taxon>
        <taxon>Panicinae</taxon>
        <taxon>Panicum</taxon>
        <taxon>Panicum sect. Hiantes</taxon>
    </lineage>
</organism>
<accession>A0A8T0RXM0</accession>
<feature type="compositionally biased region" description="Basic residues" evidence="1">
    <location>
        <begin position="99"/>
        <end position="109"/>
    </location>
</feature>
<dbReference type="Proteomes" id="UP000823388">
    <property type="component" value="Chromosome 5N"/>
</dbReference>
<dbReference type="EMBL" id="CM029046">
    <property type="protein sequence ID" value="KAG2591352.1"/>
    <property type="molecule type" value="Genomic_DNA"/>
</dbReference>
<evidence type="ECO:0000313" key="3">
    <source>
        <dbReference type="Proteomes" id="UP000823388"/>
    </source>
</evidence>
<reference evidence="2" key="1">
    <citation type="submission" date="2020-05" db="EMBL/GenBank/DDBJ databases">
        <title>WGS assembly of Panicum virgatum.</title>
        <authorList>
            <person name="Lovell J.T."/>
            <person name="Jenkins J."/>
            <person name="Shu S."/>
            <person name="Juenger T.E."/>
            <person name="Schmutz J."/>
        </authorList>
    </citation>
    <scope>NUCLEOTIDE SEQUENCE</scope>
    <source>
        <strain evidence="2">AP13</strain>
    </source>
</reference>
<sequence>MGGAPPASGRDDRQGEAEKRAGDARARWTRPRVNNAGGRRARRGRAASRRRQAHPRAPSTLATRASTDAGHGGGGEEGRARARGGEEGRGGGGAGAGGRRWRRRGRGRRLGAVGGPGAVWRRLE</sequence>
<feature type="compositionally biased region" description="Basic and acidic residues" evidence="1">
    <location>
        <begin position="74"/>
        <end position="89"/>
    </location>
</feature>
<feature type="compositionally biased region" description="Basic residues" evidence="1">
    <location>
        <begin position="39"/>
        <end position="54"/>
    </location>
</feature>
<name>A0A8T0RXM0_PANVG</name>